<feature type="transmembrane region" description="Helical" evidence="7">
    <location>
        <begin position="202"/>
        <end position="223"/>
    </location>
</feature>
<evidence type="ECO:0000313" key="9">
    <source>
        <dbReference type="Proteomes" id="UP001185706"/>
    </source>
</evidence>
<evidence type="ECO:0000256" key="1">
    <source>
        <dbReference type="ARBA" id="ARBA00004651"/>
    </source>
</evidence>
<dbReference type="InterPro" id="IPR017039">
    <property type="entry name" value="Virul_fac_BrkB"/>
</dbReference>
<feature type="compositionally biased region" description="Low complexity" evidence="6">
    <location>
        <begin position="43"/>
        <end position="54"/>
    </location>
</feature>
<feature type="transmembrane region" description="Helical" evidence="7">
    <location>
        <begin position="301"/>
        <end position="321"/>
    </location>
</feature>
<evidence type="ECO:0000256" key="3">
    <source>
        <dbReference type="ARBA" id="ARBA00022692"/>
    </source>
</evidence>
<dbReference type="PANTHER" id="PTHR30213">
    <property type="entry name" value="INNER MEMBRANE PROTEIN YHJD"/>
    <property type="match status" value="1"/>
</dbReference>
<evidence type="ECO:0000256" key="6">
    <source>
        <dbReference type="SAM" id="MobiDB-lite"/>
    </source>
</evidence>
<dbReference type="AlphaFoldDB" id="A0AAE4NNJ2"/>
<evidence type="ECO:0000256" key="5">
    <source>
        <dbReference type="ARBA" id="ARBA00023136"/>
    </source>
</evidence>
<dbReference type="PANTHER" id="PTHR30213:SF0">
    <property type="entry name" value="UPF0761 MEMBRANE PROTEIN YIHY"/>
    <property type="match status" value="1"/>
</dbReference>
<evidence type="ECO:0000256" key="4">
    <source>
        <dbReference type="ARBA" id="ARBA00022989"/>
    </source>
</evidence>
<dbReference type="RefSeq" id="WP_296183428.1">
    <property type="nucleotide sequence ID" value="NZ_JAVBIB010000016.1"/>
</dbReference>
<feature type="compositionally biased region" description="Low complexity" evidence="6">
    <location>
        <begin position="413"/>
        <end position="425"/>
    </location>
</feature>
<protein>
    <submittedName>
        <fullName evidence="8">YihY/virulence factor BrkB family protein</fullName>
    </submittedName>
</protein>
<evidence type="ECO:0000256" key="7">
    <source>
        <dbReference type="SAM" id="Phobius"/>
    </source>
</evidence>
<feature type="region of interest" description="Disordered" evidence="6">
    <location>
        <begin position="413"/>
        <end position="432"/>
    </location>
</feature>
<evidence type="ECO:0000256" key="2">
    <source>
        <dbReference type="ARBA" id="ARBA00022475"/>
    </source>
</evidence>
<dbReference type="GO" id="GO:0005886">
    <property type="term" value="C:plasma membrane"/>
    <property type="evidence" value="ECO:0007669"/>
    <property type="project" value="UniProtKB-SubCell"/>
</dbReference>
<organism evidence="8 9">
    <name type="scientific">Corynebacterium tuberculostearicum</name>
    <dbReference type="NCBI Taxonomy" id="38304"/>
    <lineage>
        <taxon>Bacteria</taxon>
        <taxon>Bacillati</taxon>
        <taxon>Actinomycetota</taxon>
        <taxon>Actinomycetes</taxon>
        <taxon>Mycobacteriales</taxon>
        <taxon>Corynebacteriaceae</taxon>
        <taxon>Corynebacterium</taxon>
    </lineage>
</organism>
<comment type="caution">
    <text evidence="8">The sequence shown here is derived from an EMBL/GenBank/DDBJ whole genome shotgun (WGS) entry which is preliminary data.</text>
</comment>
<feature type="region of interest" description="Disordered" evidence="6">
    <location>
        <begin position="1"/>
        <end position="69"/>
    </location>
</feature>
<feature type="transmembrane region" description="Helical" evidence="7">
    <location>
        <begin position="244"/>
        <end position="266"/>
    </location>
</feature>
<sequence length="450" mass="48332">MSTLDDSAEVPGAANTADAAGAEPAGTQSVGAQPAGDLPSGEPPTGQQSTGQQSIGEYPSGEQPSAAATPVGTSVYEGADKIVPSSAPTVVRVKGHTDNVDPLARGNRLRKESWGLVIRRVWADFFHDALLDRAATMTYFTLMAFAPTVLAAYSIATLIFSSRQAEVHKLTSQFIADYVPGSMTEQAEKLVGSIIGSTAQGAFALVVSLLVSLFAASAYVRAFSRTANTVYGRVEGRGIIRTWALMWGLTIVLVIGAVIVLFANLLRDTIVSGVVEPLAGKLEMQGTADFLGGIFMPVWNWLRFPLTVVVVLTLIAVLYHFSPNVRPARFRWITLGSVVALGTNVVVWGAFALYTQRFAGASVYGAFSLIMAVFMAVWLSNTMLILGIKLDAEILRAKELQLGLHAAQHIQAPPRSDAAAKAQARAQRDLEERSERIYEKAVRRKEYDES</sequence>
<dbReference type="Pfam" id="PF03631">
    <property type="entry name" value="Virul_fac_BrkB"/>
    <property type="match status" value="1"/>
</dbReference>
<dbReference type="Proteomes" id="UP001185706">
    <property type="component" value="Unassembled WGS sequence"/>
</dbReference>
<feature type="transmembrane region" description="Helical" evidence="7">
    <location>
        <begin position="139"/>
        <end position="160"/>
    </location>
</feature>
<feature type="compositionally biased region" description="Low complexity" evidence="6">
    <location>
        <begin position="12"/>
        <end position="26"/>
    </location>
</feature>
<accession>A0AAE4NNJ2</accession>
<dbReference type="EMBL" id="JAVBIB010000016">
    <property type="protein sequence ID" value="MDV2419999.1"/>
    <property type="molecule type" value="Genomic_DNA"/>
</dbReference>
<evidence type="ECO:0000313" key="8">
    <source>
        <dbReference type="EMBL" id="MDV2419999.1"/>
    </source>
</evidence>
<gene>
    <name evidence="8" type="ORF">RAE03_09485</name>
</gene>
<keyword evidence="2" id="KW-1003">Cell membrane</keyword>
<proteinExistence type="predicted"/>
<reference evidence="8" key="1">
    <citation type="submission" date="2023-08" db="EMBL/GenBank/DDBJ databases">
        <title>Genomic characterization of the C. tuberculostearicum species complex, a ubiquitous member of the human skin microbiome.</title>
        <authorList>
            <person name="Ahmed N."/>
            <person name="Deming C."/>
            <person name="Conlan S."/>
            <person name="Segre J."/>
        </authorList>
    </citation>
    <scope>NUCLEOTIDE SEQUENCE</scope>
    <source>
        <strain evidence="8">CTNIH22</strain>
    </source>
</reference>
<keyword evidence="5 7" id="KW-0472">Membrane</keyword>
<comment type="subcellular location">
    <subcellularLocation>
        <location evidence="1">Cell membrane</location>
        <topology evidence="1">Multi-pass membrane protein</topology>
    </subcellularLocation>
</comment>
<keyword evidence="4 7" id="KW-1133">Transmembrane helix</keyword>
<feature type="transmembrane region" description="Helical" evidence="7">
    <location>
        <begin position="366"/>
        <end position="388"/>
    </location>
</feature>
<feature type="transmembrane region" description="Helical" evidence="7">
    <location>
        <begin position="333"/>
        <end position="354"/>
    </location>
</feature>
<name>A0AAE4NNJ2_9CORY</name>
<keyword evidence="3 7" id="KW-0812">Transmembrane</keyword>